<feature type="transmembrane region" description="Helical" evidence="8">
    <location>
        <begin position="165"/>
        <end position="187"/>
    </location>
</feature>
<feature type="transmembrane region" description="Helical" evidence="8">
    <location>
        <begin position="44"/>
        <end position="64"/>
    </location>
</feature>
<dbReference type="GO" id="GO:0005886">
    <property type="term" value="C:plasma membrane"/>
    <property type="evidence" value="ECO:0007669"/>
    <property type="project" value="UniProtKB-SubCell"/>
</dbReference>
<dbReference type="AlphaFoldDB" id="A0A4U0WDW1"/>
<evidence type="ECO:0000256" key="7">
    <source>
        <dbReference type="ARBA" id="ARBA00023136"/>
    </source>
</evidence>
<keyword evidence="10" id="KW-1185">Reference proteome</keyword>
<evidence type="ECO:0000256" key="1">
    <source>
        <dbReference type="ARBA" id="ARBA00004429"/>
    </source>
</evidence>
<comment type="subcellular location">
    <subcellularLocation>
        <location evidence="1">Cell inner membrane</location>
        <topology evidence="1">Multi-pass membrane protein</topology>
    </subcellularLocation>
</comment>
<comment type="caution">
    <text evidence="9">The sequence shown here is derived from an EMBL/GenBank/DDBJ whole genome shotgun (WGS) entry which is preliminary data.</text>
</comment>
<keyword evidence="2" id="KW-0813">Transport</keyword>
<evidence type="ECO:0000256" key="6">
    <source>
        <dbReference type="ARBA" id="ARBA00022989"/>
    </source>
</evidence>
<feature type="transmembrane region" description="Helical" evidence="8">
    <location>
        <begin position="85"/>
        <end position="110"/>
    </location>
</feature>
<evidence type="ECO:0000256" key="4">
    <source>
        <dbReference type="ARBA" id="ARBA00022519"/>
    </source>
</evidence>
<protein>
    <submittedName>
        <fullName evidence="9">Uncharacterized protein</fullName>
    </submittedName>
</protein>
<dbReference type="STRING" id="329884.A0A4U0WDW1"/>
<dbReference type="EMBL" id="NAJQ01001311">
    <property type="protein sequence ID" value="TKA60912.1"/>
    <property type="molecule type" value="Genomic_DNA"/>
</dbReference>
<evidence type="ECO:0000256" key="2">
    <source>
        <dbReference type="ARBA" id="ARBA00022448"/>
    </source>
</evidence>
<reference evidence="9 10" key="1">
    <citation type="submission" date="2017-03" db="EMBL/GenBank/DDBJ databases">
        <title>Genomes of endolithic fungi from Antarctica.</title>
        <authorList>
            <person name="Coleine C."/>
            <person name="Masonjones S."/>
            <person name="Stajich J.E."/>
        </authorList>
    </citation>
    <scope>NUCLEOTIDE SEQUENCE [LARGE SCALE GENOMIC DNA]</scope>
    <source>
        <strain evidence="9 10">CCFEE 5184</strain>
    </source>
</reference>
<gene>
    <name evidence="9" type="ORF">B0A55_12154</name>
</gene>
<proteinExistence type="predicted"/>
<feature type="transmembrane region" description="Helical" evidence="8">
    <location>
        <begin position="240"/>
        <end position="259"/>
    </location>
</feature>
<name>A0A4U0WDW1_9PEZI</name>
<feature type="transmembrane region" description="Helical" evidence="8">
    <location>
        <begin position="307"/>
        <end position="326"/>
    </location>
</feature>
<evidence type="ECO:0000313" key="10">
    <source>
        <dbReference type="Proteomes" id="UP000309340"/>
    </source>
</evidence>
<organism evidence="9 10">
    <name type="scientific">Friedmanniomyces simplex</name>
    <dbReference type="NCBI Taxonomy" id="329884"/>
    <lineage>
        <taxon>Eukaryota</taxon>
        <taxon>Fungi</taxon>
        <taxon>Dikarya</taxon>
        <taxon>Ascomycota</taxon>
        <taxon>Pezizomycotina</taxon>
        <taxon>Dothideomycetes</taxon>
        <taxon>Dothideomycetidae</taxon>
        <taxon>Mycosphaerellales</taxon>
        <taxon>Teratosphaeriaceae</taxon>
        <taxon>Friedmanniomyces</taxon>
    </lineage>
</organism>
<evidence type="ECO:0000256" key="5">
    <source>
        <dbReference type="ARBA" id="ARBA00022692"/>
    </source>
</evidence>
<sequence>MFADALYNVGTGAFFGAALTASKVHLPSVIIDQFKLTDFRMMQVFVVAMGSSATIMFVLERFGIIKRPVRPQSSLGRFSTYDGNLIGGAMVGVGMALSGACPGTVVVQLAQGFSSAKATAIGALLGGGTYLRFKHVLKKEPSQEDKTASPLPRTISDVSKIPEAVLYLLLAGGVAGFLSFTSAQGLYAVSPAAGGLLIGVAQGASLFLTGGPLGVSTVYEQLSQYILMALGNERVGKPSLPPKSIIFASGMVAGSIALAKSSLFGSVAAAELQVPFWQALVGGYAMGFGARLGGGCTSGHGLSGLSALSFSSLLTVASMFGAGILTRQLI</sequence>
<feature type="transmembrane region" description="Helical" evidence="8">
    <location>
        <begin position="193"/>
        <end position="219"/>
    </location>
</feature>
<dbReference type="Proteomes" id="UP000309340">
    <property type="component" value="Unassembled WGS sequence"/>
</dbReference>
<evidence type="ECO:0000256" key="8">
    <source>
        <dbReference type="SAM" id="Phobius"/>
    </source>
</evidence>
<evidence type="ECO:0000313" key="9">
    <source>
        <dbReference type="EMBL" id="TKA60912.1"/>
    </source>
</evidence>
<keyword evidence="7 8" id="KW-0472">Membrane</keyword>
<keyword evidence="3" id="KW-1003">Cell membrane</keyword>
<dbReference type="InterPro" id="IPR007272">
    <property type="entry name" value="Sulf_transp_TsuA/YedE"/>
</dbReference>
<dbReference type="Pfam" id="PF04143">
    <property type="entry name" value="Sulf_transp"/>
    <property type="match status" value="1"/>
</dbReference>
<accession>A0A4U0WDW1</accession>
<evidence type="ECO:0000256" key="3">
    <source>
        <dbReference type="ARBA" id="ARBA00022475"/>
    </source>
</evidence>
<dbReference type="PANTHER" id="PTHR30574">
    <property type="entry name" value="INNER MEMBRANE PROTEIN YEDE"/>
    <property type="match status" value="1"/>
</dbReference>
<keyword evidence="4" id="KW-0997">Cell inner membrane</keyword>
<keyword evidence="6 8" id="KW-1133">Transmembrane helix</keyword>
<dbReference type="PANTHER" id="PTHR30574:SF1">
    <property type="entry name" value="SULPHUR TRANSPORT DOMAIN-CONTAINING PROTEIN"/>
    <property type="match status" value="1"/>
</dbReference>
<dbReference type="OrthoDB" id="10254418at2759"/>
<keyword evidence="5 8" id="KW-0812">Transmembrane</keyword>